<keyword evidence="1" id="KW-0812">Transmembrane</keyword>
<accession>A0ABV0MC04</accession>
<gene>
    <name evidence="2" type="ORF">ABK249_31460</name>
</gene>
<feature type="transmembrane region" description="Helical" evidence="1">
    <location>
        <begin position="27"/>
        <end position="47"/>
    </location>
</feature>
<comment type="caution">
    <text evidence="2">The sequence shown here is derived from an EMBL/GenBank/DDBJ whole genome shotgun (WGS) entry which is preliminary data.</text>
</comment>
<keyword evidence="3" id="KW-1185">Reference proteome</keyword>
<reference evidence="2 3" key="1">
    <citation type="submission" date="2024-05" db="EMBL/GenBank/DDBJ databases">
        <title>Neorhizobium sp. Rsf11, a plant growth promoting and heavy metal resistant PAH-degrader.</title>
        <authorList>
            <person name="Golubev S.N."/>
            <person name="Muratova A.Y."/>
            <person name="Markelova M.I."/>
        </authorList>
    </citation>
    <scope>NUCLEOTIDE SEQUENCE [LARGE SCALE GENOMIC DNA]</scope>
    <source>
        <strain evidence="2 3">Rsf11</strain>
    </source>
</reference>
<name>A0ABV0MC04_9HYPH</name>
<feature type="transmembrane region" description="Helical" evidence="1">
    <location>
        <begin position="79"/>
        <end position="98"/>
    </location>
</feature>
<feature type="transmembrane region" description="Helical" evidence="1">
    <location>
        <begin position="139"/>
        <end position="157"/>
    </location>
</feature>
<proteinExistence type="predicted"/>
<protein>
    <recommendedName>
        <fullName evidence="4">DUF2157 domain-containing protein</fullName>
    </recommendedName>
</protein>
<evidence type="ECO:0008006" key="4">
    <source>
        <dbReference type="Google" id="ProtNLM"/>
    </source>
</evidence>
<evidence type="ECO:0000313" key="2">
    <source>
        <dbReference type="EMBL" id="MEQ1409423.1"/>
    </source>
</evidence>
<organism evidence="2 3">
    <name type="scientific">Neorhizobium phenanthreniclasticum</name>
    <dbReference type="NCBI Taxonomy" id="3157917"/>
    <lineage>
        <taxon>Bacteria</taxon>
        <taxon>Pseudomonadati</taxon>
        <taxon>Pseudomonadota</taxon>
        <taxon>Alphaproteobacteria</taxon>
        <taxon>Hyphomicrobiales</taxon>
        <taxon>Rhizobiaceae</taxon>
        <taxon>Rhizobium/Agrobacterium group</taxon>
        <taxon>Neorhizobium</taxon>
    </lineage>
</organism>
<feature type="transmembrane region" description="Helical" evidence="1">
    <location>
        <begin position="110"/>
        <end position="132"/>
    </location>
</feature>
<sequence>MFIRAAASRKRRKISDRFQGPYDGGRLFVVGIILVDMATVAFANSFFGRLAFQYWPGMASVFGGLLLAIIIIRLGRPKLYFDWIIVGILHLWLGLILTNDPLLASTWSLASFYVILAASAALTTWIGVTIGILGDGGTWLVAGGLASFVCAVVGGIINGWTDFSIEPDVILGTNLLLLGLAIGGLGLSLRKTLK</sequence>
<dbReference type="RefSeq" id="WP_210058803.1">
    <property type="nucleotide sequence ID" value="NZ_JBEAAL010000044.1"/>
</dbReference>
<evidence type="ECO:0000256" key="1">
    <source>
        <dbReference type="SAM" id="Phobius"/>
    </source>
</evidence>
<keyword evidence="1" id="KW-0472">Membrane</keyword>
<feature type="transmembrane region" description="Helical" evidence="1">
    <location>
        <begin position="53"/>
        <end position="72"/>
    </location>
</feature>
<feature type="transmembrane region" description="Helical" evidence="1">
    <location>
        <begin position="169"/>
        <end position="189"/>
    </location>
</feature>
<dbReference type="EMBL" id="JBEAAL010000044">
    <property type="protein sequence ID" value="MEQ1409423.1"/>
    <property type="molecule type" value="Genomic_DNA"/>
</dbReference>
<evidence type="ECO:0000313" key="3">
    <source>
        <dbReference type="Proteomes" id="UP001496627"/>
    </source>
</evidence>
<keyword evidence="1" id="KW-1133">Transmembrane helix</keyword>
<dbReference type="Proteomes" id="UP001496627">
    <property type="component" value="Unassembled WGS sequence"/>
</dbReference>